<sequence length="510" mass="57027">MSTGLLRTHLGNDQGTFVVQVLFLGCISTLLSSIVTAIIISRGHHTHFPASDPHLGWVSGPNSRGTLNIISACASTIFTCVYVSVHLDVPDRLRAAQVSAGWTERNNLRVPKFILLGFAAVWKRASQISFLRPQLWVLFNIVAPELIVVVAVLELLSARDVLRTMHKRGQEDWTMTLAFFADMGGYQLEDGHHLRNGLAFLEWFDSIQNDEEAIQLDVERIRQEIDDRSNAEPVLKLFTVVQATWFFIETFIRLGENKAISPLEAATCSYIVCAVIVYLCWLYKPYSVNGRIVLRKEMFLVIQKPSPSPMSPTQSPRESTSTMDNEPTDRLLDDMHSDVSQSGFPDVPTDTQHTTQRFISTLGGPELNDIRLQEKGTPSRIEPQDGAASLALSSLPHQEVHDEEVKSVDSPIAQISPLPVMLYENARHTPFNRSWVDPRKAWPLAYDVGGLAGCIIGLIHGVPLWNTLWINSTGQWLWRFACIVQISVPILMSLGMNLEKAYSGRVLLGY</sequence>
<keyword evidence="4" id="KW-1185">Reference proteome</keyword>
<dbReference type="HOGENOM" id="CLU_547582_0_0_1"/>
<evidence type="ECO:0000256" key="2">
    <source>
        <dbReference type="SAM" id="Phobius"/>
    </source>
</evidence>
<keyword evidence="2" id="KW-0812">Transmembrane</keyword>
<evidence type="ECO:0000313" key="4">
    <source>
        <dbReference type="Proteomes" id="UP000053257"/>
    </source>
</evidence>
<dbReference type="OrthoDB" id="9451547at2759"/>
<organism evidence="3 4">
    <name type="scientific">Phlebiopsis gigantea (strain 11061_1 CR5-6)</name>
    <name type="common">White-rot fungus</name>
    <name type="synonym">Peniophora gigantea</name>
    <dbReference type="NCBI Taxonomy" id="745531"/>
    <lineage>
        <taxon>Eukaryota</taxon>
        <taxon>Fungi</taxon>
        <taxon>Dikarya</taxon>
        <taxon>Basidiomycota</taxon>
        <taxon>Agaricomycotina</taxon>
        <taxon>Agaricomycetes</taxon>
        <taxon>Polyporales</taxon>
        <taxon>Phanerochaetaceae</taxon>
        <taxon>Phlebiopsis</taxon>
    </lineage>
</organism>
<dbReference type="EMBL" id="KN840453">
    <property type="protein sequence ID" value="KIP10581.1"/>
    <property type="molecule type" value="Genomic_DNA"/>
</dbReference>
<dbReference type="STRING" id="745531.A0A0C3S4B7"/>
<feature type="transmembrane region" description="Helical" evidence="2">
    <location>
        <begin position="17"/>
        <end position="40"/>
    </location>
</feature>
<keyword evidence="2" id="KW-1133">Transmembrane helix</keyword>
<feature type="transmembrane region" description="Helical" evidence="2">
    <location>
        <begin position="260"/>
        <end position="283"/>
    </location>
</feature>
<name>A0A0C3S4B7_PHLG1</name>
<protein>
    <submittedName>
        <fullName evidence="3">Uncharacterized protein</fullName>
    </submittedName>
</protein>
<accession>A0A0C3S4B7</accession>
<dbReference type="PANTHER" id="PTHR35043:SF7">
    <property type="entry name" value="TRANSCRIPTION FACTOR DOMAIN-CONTAINING PROTEIN"/>
    <property type="match status" value="1"/>
</dbReference>
<gene>
    <name evidence="3" type="ORF">PHLGIDRAFT_115338</name>
</gene>
<evidence type="ECO:0000313" key="3">
    <source>
        <dbReference type="EMBL" id="KIP10581.1"/>
    </source>
</evidence>
<feature type="transmembrane region" description="Helical" evidence="2">
    <location>
        <begin position="135"/>
        <end position="158"/>
    </location>
</feature>
<dbReference type="AlphaFoldDB" id="A0A0C3S4B7"/>
<feature type="region of interest" description="Disordered" evidence="1">
    <location>
        <begin position="305"/>
        <end position="330"/>
    </location>
</feature>
<feature type="transmembrane region" description="Helical" evidence="2">
    <location>
        <begin position="444"/>
        <end position="465"/>
    </location>
</feature>
<proteinExistence type="predicted"/>
<dbReference type="PROSITE" id="PS51257">
    <property type="entry name" value="PROKAR_LIPOPROTEIN"/>
    <property type="match status" value="1"/>
</dbReference>
<feature type="transmembrane region" description="Helical" evidence="2">
    <location>
        <begin position="67"/>
        <end position="85"/>
    </location>
</feature>
<dbReference type="Proteomes" id="UP000053257">
    <property type="component" value="Unassembled WGS sequence"/>
</dbReference>
<reference evidence="3 4" key="1">
    <citation type="journal article" date="2014" name="PLoS Genet.">
        <title>Analysis of the Phlebiopsis gigantea genome, transcriptome and secretome provides insight into its pioneer colonization strategies of wood.</title>
        <authorList>
            <person name="Hori C."/>
            <person name="Ishida T."/>
            <person name="Igarashi K."/>
            <person name="Samejima M."/>
            <person name="Suzuki H."/>
            <person name="Master E."/>
            <person name="Ferreira P."/>
            <person name="Ruiz-Duenas F.J."/>
            <person name="Held B."/>
            <person name="Canessa P."/>
            <person name="Larrondo L.F."/>
            <person name="Schmoll M."/>
            <person name="Druzhinina I.S."/>
            <person name="Kubicek C.P."/>
            <person name="Gaskell J.A."/>
            <person name="Kersten P."/>
            <person name="St John F."/>
            <person name="Glasner J."/>
            <person name="Sabat G."/>
            <person name="Splinter BonDurant S."/>
            <person name="Syed K."/>
            <person name="Yadav J."/>
            <person name="Mgbeahuruike A.C."/>
            <person name="Kovalchuk A."/>
            <person name="Asiegbu F.O."/>
            <person name="Lackner G."/>
            <person name="Hoffmeister D."/>
            <person name="Rencoret J."/>
            <person name="Gutierrez A."/>
            <person name="Sun H."/>
            <person name="Lindquist E."/>
            <person name="Barry K."/>
            <person name="Riley R."/>
            <person name="Grigoriev I.V."/>
            <person name="Henrissat B."/>
            <person name="Kues U."/>
            <person name="Berka R.M."/>
            <person name="Martinez A.T."/>
            <person name="Covert S.F."/>
            <person name="Blanchette R.A."/>
            <person name="Cullen D."/>
        </authorList>
    </citation>
    <scope>NUCLEOTIDE SEQUENCE [LARGE SCALE GENOMIC DNA]</scope>
    <source>
        <strain evidence="3 4">11061_1 CR5-6</strain>
    </source>
</reference>
<dbReference type="PANTHER" id="PTHR35043">
    <property type="entry name" value="TRANSCRIPTION FACTOR DOMAIN-CONTAINING PROTEIN"/>
    <property type="match status" value="1"/>
</dbReference>
<evidence type="ECO:0000256" key="1">
    <source>
        <dbReference type="SAM" id="MobiDB-lite"/>
    </source>
</evidence>
<keyword evidence="2" id="KW-0472">Membrane</keyword>
<feature type="transmembrane region" description="Helical" evidence="2">
    <location>
        <begin position="477"/>
        <end position="498"/>
    </location>
</feature>